<reference evidence="3" key="1">
    <citation type="submission" date="2022-09" db="EMBL/GenBank/DDBJ databases">
        <authorList>
            <person name="Yuan C."/>
            <person name="Ke Z."/>
        </authorList>
    </citation>
    <scope>NUCLEOTIDE SEQUENCE</scope>
    <source>
        <strain evidence="3">LB-8</strain>
    </source>
</reference>
<dbReference type="AlphaFoldDB" id="A0A9X3B645"/>
<evidence type="ECO:0000256" key="1">
    <source>
        <dbReference type="SAM" id="SignalP"/>
    </source>
</evidence>
<comment type="caution">
    <text evidence="3">The sequence shown here is derived from an EMBL/GenBank/DDBJ whole genome shotgun (WGS) entry which is preliminary data.</text>
</comment>
<dbReference type="Proteomes" id="UP001155483">
    <property type="component" value="Unassembled WGS sequence"/>
</dbReference>
<dbReference type="NCBIfam" id="TIGR04183">
    <property type="entry name" value="Por_Secre_tail"/>
    <property type="match status" value="1"/>
</dbReference>
<organism evidence="3 4">
    <name type="scientific">Paraflavisolibacter caeni</name>
    <dbReference type="NCBI Taxonomy" id="2982496"/>
    <lineage>
        <taxon>Bacteria</taxon>
        <taxon>Pseudomonadati</taxon>
        <taxon>Bacteroidota</taxon>
        <taxon>Chitinophagia</taxon>
        <taxon>Chitinophagales</taxon>
        <taxon>Chitinophagaceae</taxon>
        <taxon>Paraflavisolibacter</taxon>
    </lineage>
</organism>
<evidence type="ECO:0000259" key="2">
    <source>
        <dbReference type="PROSITE" id="PS51841"/>
    </source>
</evidence>
<dbReference type="SUPFAM" id="SSF74853">
    <property type="entry name" value="Lamin A/C globular tail domain"/>
    <property type="match status" value="1"/>
</dbReference>
<protein>
    <submittedName>
        <fullName evidence="3">T9SS type A sorting domain-containing protein</fullName>
    </submittedName>
</protein>
<gene>
    <name evidence="3" type="ORF">OCK74_00110</name>
</gene>
<dbReference type="InterPro" id="IPR001322">
    <property type="entry name" value="Lamin_tail_dom"/>
</dbReference>
<accession>A0A9X3B645</accession>
<feature type="domain" description="LTD" evidence="2">
    <location>
        <begin position="17"/>
        <end position="190"/>
    </location>
</feature>
<proteinExistence type="predicted"/>
<feature type="chain" id="PRO_5040963712" evidence="1">
    <location>
        <begin position="20"/>
        <end position="549"/>
    </location>
</feature>
<dbReference type="RefSeq" id="WP_279294938.1">
    <property type="nucleotide sequence ID" value="NZ_JAOTIF010000001.1"/>
</dbReference>
<sequence>MKKVVPTLLLTLAMLFGKAQTSRSLWFNELIPDAGTGNNEYIEFYNSSRDPIALDCYVVVSYFDKLPGREEAVYIYDFPSNAVIKGLSRYLISSGSPVNFRGGTYTPSDPTSFSNWNSSGAGGSLLKYTYSNGNWGAGESLNTDFNNFIADAGGMDATLFLFKINSDGTISFVNGFVANPRSSDVEALINHLKTFALLPITPVGNCFTSTVNLDFKLITYNNIDIISLIEAPGTGNGYAKKRDGLCGNWEKTSQGEHTPGTSNNFGTVTSNLTTIQDYSCNTVSFSITTNGSTTYPITVQLFYDKPQTGFFEATDEYITSKSVESSASASNTFTVPISSRAVLLVYQTSLGCLGNVAALTTTCSVLPVRLRSFTAARSKQKKEQVVLKWETASEQNNRGFNVQRKVSGEWKNIAFVTSQAGNGNSNTTLSYEYTDINNFSTATQYRLQQVDMDGKSDFSDVRTVLSTEQNGGLVVYPNPGINGKVNVLFKEQNAVKQVIVSDASGRLVKQFPQVKDNNLSIEGLPRGFYTIKVIDRSTMVTSVEKVIIN</sequence>
<keyword evidence="1" id="KW-0732">Signal</keyword>
<name>A0A9X3B645_9BACT</name>
<dbReference type="InterPro" id="IPR036415">
    <property type="entry name" value="Lamin_tail_dom_sf"/>
</dbReference>
<evidence type="ECO:0000313" key="4">
    <source>
        <dbReference type="Proteomes" id="UP001155483"/>
    </source>
</evidence>
<keyword evidence="4" id="KW-1185">Reference proteome</keyword>
<dbReference type="PROSITE" id="PS51841">
    <property type="entry name" value="LTD"/>
    <property type="match status" value="1"/>
</dbReference>
<reference evidence="3" key="2">
    <citation type="submission" date="2023-04" db="EMBL/GenBank/DDBJ databases">
        <title>Paracnuella aquatica gen. nov., sp. nov., a member of the family Chitinophagaceae isolated from a hot spring.</title>
        <authorList>
            <person name="Wang C."/>
        </authorList>
    </citation>
    <scope>NUCLEOTIDE SEQUENCE</scope>
    <source>
        <strain evidence="3">LB-8</strain>
    </source>
</reference>
<dbReference type="InterPro" id="IPR026444">
    <property type="entry name" value="Secre_tail"/>
</dbReference>
<dbReference type="Pfam" id="PF18962">
    <property type="entry name" value="Por_Secre_tail"/>
    <property type="match status" value="1"/>
</dbReference>
<evidence type="ECO:0000313" key="3">
    <source>
        <dbReference type="EMBL" id="MCU7547490.1"/>
    </source>
</evidence>
<feature type="signal peptide" evidence="1">
    <location>
        <begin position="1"/>
        <end position="19"/>
    </location>
</feature>
<dbReference type="EMBL" id="JAOTIF010000001">
    <property type="protein sequence ID" value="MCU7547490.1"/>
    <property type="molecule type" value="Genomic_DNA"/>
</dbReference>